<organism evidence="1">
    <name type="scientific">marine sediment metagenome</name>
    <dbReference type="NCBI Taxonomy" id="412755"/>
    <lineage>
        <taxon>unclassified sequences</taxon>
        <taxon>metagenomes</taxon>
        <taxon>ecological metagenomes</taxon>
    </lineage>
</organism>
<accession>X1EIH6</accession>
<name>X1EIH6_9ZZZZ</name>
<sequence>LYKSSLEKTKYVLLILLFLTNKKKRAKYYNSNY</sequence>
<reference evidence="1" key="1">
    <citation type="journal article" date="2014" name="Front. Microbiol.">
        <title>High frequency of phylogenetically diverse reductive dehalogenase-homologous genes in deep subseafloor sedimentary metagenomes.</title>
        <authorList>
            <person name="Kawai M."/>
            <person name="Futagami T."/>
            <person name="Toyoda A."/>
            <person name="Takaki Y."/>
            <person name="Nishi S."/>
            <person name="Hori S."/>
            <person name="Arai W."/>
            <person name="Tsubouchi T."/>
            <person name="Morono Y."/>
            <person name="Uchiyama I."/>
            <person name="Ito T."/>
            <person name="Fujiyama A."/>
            <person name="Inagaki F."/>
            <person name="Takami H."/>
        </authorList>
    </citation>
    <scope>NUCLEOTIDE SEQUENCE</scope>
    <source>
        <strain evidence="1">Expedition CK06-06</strain>
    </source>
</reference>
<feature type="non-terminal residue" evidence="1">
    <location>
        <position position="1"/>
    </location>
</feature>
<protein>
    <submittedName>
        <fullName evidence="1">Uncharacterized protein</fullName>
    </submittedName>
</protein>
<dbReference type="EMBL" id="BARU01010365">
    <property type="protein sequence ID" value="GAH32412.1"/>
    <property type="molecule type" value="Genomic_DNA"/>
</dbReference>
<dbReference type="AlphaFoldDB" id="X1EIH6"/>
<gene>
    <name evidence="1" type="ORF">S03H2_19786</name>
</gene>
<proteinExistence type="predicted"/>
<comment type="caution">
    <text evidence="1">The sequence shown here is derived from an EMBL/GenBank/DDBJ whole genome shotgun (WGS) entry which is preliminary data.</text>
</comment>
<evidence type="ECO:0000313" key="1">
    <source>
        <dbReference type="EMBL" id="GAH32412.1"/>
    </source>
</evidence>